<evidence type="ECO:0000256" key="2">
    <source>
        <dbReference type="ARBA" id="ARBA00023315"/>
    </source>
</evidence>
<dbReference type="SUPFAM" id="SSF69593">
    <property type="entry name" value="Glycerol-3-phosphate (1)-acyltransferase"/>
    <property type="match status" value="1"/>
</dbReference>
<evidence type="ECO:0000259" key="3">
    <source>
        <dbReference type="SMART" id="SM00563"/>
    </source>
</evidence>
<dbReference type="SMART" id="SM00563">
    <property type="entry name" value="PlsC"/>
    <property type="match status" value="1"/>
</dbReference>
<dbReference type="EMBL" id="CP098611">
    <property type="protein sequence ID" value="USR92437.1"/>
    <property type="molecule type" value="Genomic_DNA"/>
</dbReference>
<evidence type="ECO:0000256" key="1">
    <source>
        <dbReference type="ARBA" id="ARBA00022679"/>
    </source>
</evidence>
<dbReference type="PANTHER" id="PTHR10434:SF11">
    <property type="entry name" value="1-ACYL-SN-GLYCEROL-3-PHOSPHATE ACYLTRANSFERASE"/>
    <property type="match status" value="1"/>
</dbReference>
<sequence length="274" mass="30070">MTQLHPSPKPDTQAPVNTISNHVASRNSMSSPVRSTSVSSKVSPWLTAILYPLARYLVLPLYFRHIQIQGQQHLPQSGAIILAPTHRSRWDPILVAHSAGYPVTGKHPHFMTSANETEGLQGLLVRRLGAFPVDLGRAGIGSLRHGLELLRKQHMLVIFPEGNIFFIKRNREPSQPDPEQVYPMKPGLGRLAVQAARSDRPSDLASGNSRLHIVPISLRYSSGTPSFRCDVSIEIGEAIAVQPYLNDGSSKQAAKALMTRVKSALVDLHQPLSQ</sequence>
<keyword evidence="2 4" id="KW-0012">Acyltransferase</keyword>
<dbReference type="CDD" id="cd07989">
    <property type="entry name" value="LPLAT_AGPAT-like"/>
    <property type="match status" value="1"/>
</dbReference>
<dbReference type="RefSeq" id="WP_252664594.1">
    <property type="nucleotide sequence ID" value="NZ_CP098611.1"/>
</dbReference>
<dbReference type="Pfam" id="PF01553">
    <property type="entry name" value="Acyltransferase"/>
    <property type="match status" value="1"/>
</dbReference>
<protein>
    <submittedName>
        <fullName evidence="4">1-acyl-sn-glycerol-3-phosphate acyltransferase</fullName>
    </submittedName>
</protein>
<proteinExistence type="predicted"/>
<evidence type="ECO:0000313" key="4">
    <source>
        <dbReference type="EMBL" id="USR92437.1"/>
    </source>
</evidence>
<dbReference type="Proteomes" id="UP001056708">
    <property type="component" value="Chromosome"/>
</dbReference>
<dbReference type="InterPro" id="IPR002123">
    <property type="entry name" value="Plipid/glycerol_acylTrfase"/>
</dbReference>
<feature type="domain" description="Phospholipid/glycerol acyltransferase" evidence="3">
    <location>
        <begin position="80"/>
        <end position="221"/>
    </location>
</feature>
<keyword evidence="5" id="KW-1185">Reference proteome</keyword>
<accession>A0ABY5AUF3</accession>
<organism evidence="4 5">
    <name type="scientific">Phormidium yuhuli AB48</name>
    <dbReference type="NCBI Taxonomy" id="2940671"/>
    <lineage>
        <taxon>Bacteria</taxon>
        <taxon>Bacillati</taxon>
        <taxon>Cyanobacteriota</taxon>
        <taxon>Cyanophyceae</taxon>
        <taxon>Oscillatoriophycideae</taxon>
        <taxon>Oscillatoriales</taxon>
        <taxon>Oscillatoriaceae</taxon>
        <taxon>Phormidium</taxon>
        <taxon>Phormidium yuhuli</taxon>
    </lineage>
</organism>
<keyword evidence="1" id="KW-0808">Transferase</keyword>
<reference evidence="4" key="1">
    <citation type="submission" date="2022-06" db="EMBL/GenBank/DDBJ databases">
        <title>Genome sequence of Phormidium yuhuli AB48 isolated from an industrial photobioreactor environment.</title>
        <authorList>
            <person name="Qiu Y."/>
            <person name="Noonan A.J.C."/>
            <person name="Dofher K."/>
            <person name="Koch M."/>
            <person name="Kieft B."/>
            <person name="Lin X."/>
            <person name="Ziels R.M."/>
            <person name="Hallam S.J."/>
        </authorList>
    </citation>
    <scope>NUCLEOTIDE SEQUENCE</scope>
    <source>
        <strain evidence="4">AB48</strain>
    </source>
</reference>
<name>A0ABY5AUF3_9CYAN</name>
<dbReference type="GO" id="GO:0016746">
    <property type="term" value="F:acyltransferase activity"/>
    <property type="evidence" value="ECO:0007669"/>
    <property type="project" value="UniProtKB-KW"/>
</dbReference>
<gene>
    <name evidence="4" type="ORF">NEA10_06885</name>
</gene>
<dbReference type="PANTHER" id="PTHR10434">
    <property type="entry name" value="1-ACYL-SN-GLYCEROL-3-PHOSPHATE ACYLTRANSFERASE"/>
    <property type="match status" value="1"/>
</dbReference>
<evidence type="ECO:0000313" key="5">
    <source>
        <dbReference type="Proteomes" id="UP001056708"/>
    </source>
</evidence>